<proteinExistence type="predicted"/>
<keyword evidence="3" id="KW-1185">Reference proteome</keyword>
<feature type="region of interest" description="Disordered" evidence="1">
    <location>
        <begin position="750"/>
        <end position="771"/>
    </location>
</feature>
<dbReference type="EMBL" id="KV019645">
    <property type="protein sequence ID" value="KZV15697.1"/>
    <property type="molecule type" value="Genomic_DNA"/>
</dbReference>
<evidence type="ECO:0000313" key="2">
    <source>
        <dbReference type="EMBL" id="KZV15697.1"/>
    </source>
</evidence>
<dbReference type="Proteomes" id="UP000250235">
    <property type="component" value="Unassembled WGS sequence"/>
</dbReference>
<dbReference type="AlphaFoldDB" id="A0A2Z7A2I9"/>
<sequence>MAFAFITYSYQINFESVLMIHDHEGMLNMFKALRPVVSEDFWAVNRCLILPTEGITNYSEVPKDKVYDVRSLFSQKGVQIDVHSKNKYMKHEFRLLNDILAKAITVKAGSFDSVTVKRFQMMNAIHYGLKVNWGKVLFNVLKDMVDRSQRKAKGFAAQIVVLLKGIPAITMGDGVPFPSAKILSMRTVDTYIVTNTTIDARAESEEPTMVKTPKTKKKTSSTDEMLVDIFADVTASKKRSATEADAPITTKKRRTGKSKPSVSQANLDIVQVATDVEPIQIVDPTHAAATVPSPVLKRKSRKRRLVLSRDSDDESVGTEKIVKEADAAVVMSPVEADIAKVLEETLELGVSATERESQGVDEALFEEDFARCLKKILLGGWMNLLRGTEVNISAVRKQVTEESMPIDDLLIQISDDLLLPITAVELTKIRLGKGILVEDEQVRVNPAREIVELICTDVAFLVNLRDQIMVDVENFFHSFSINKLTNFDALLELKEKEKFMLEWAATDSLETAVKRKMYILAKYKAQLLRMIMESVSMDYQWINIDLPQIVDSSVDRGATLARCYSIATSTCWVRPVILVNGVWTPVQCPDFWRSGCHLSLFLNKMKKPAPAFQGIFVPNASFIEPIQYWTAVPWMFRIWQWSKVCEEIVQFSMTGSLRPVREDICQDITVYNLGVERIPADFLRIFAQGLACHSFVDSVVQRDLGDIEEVVLTDVEEGLILLSMICVCFALGPAIFSRVEQEERLYFVQSPESPPAVSPHHASSSSSTDVSLHFDSTDVHMNAQADTQASASVDVTKFTEALEYLRSSLAQRIHDSNCEMLSKLNAVELGIDVTKFTEALEYLRSSLAQRIHDSNCEMLSKLNAVELGIRGDLLKVQSLLRQYFETACRVLERKGNTHTAQITDLKKGLMAPVGTIFGDLFDIKKEQREQDAKLLSMDEQIAAIRSEHLDFQSKIAADILSLSTQVGDIADFLRGGAAKKGEIGSSSRPSTTVRTQAQTFTLPPRTGTFEERVAQARRHIIETGQVISL</sequence>
<reference evidence="2 3" key="1">
    <citation type="journal article" date="2015" name="Proc. Natl. Acad. Sci. U.S.A.">
        <title>The resurrection genome of Boea hygrometrica: A blueprint for survival of dehydration.</title>
        <authorList>
            <person name="Xiao L."/>
            <person name="Yang G."/>
            <person name="Zhang L."/>
            <person name="Yang X."/>
            <person name="Zhao S."/>
            <person name="Ji Z."/>
            <person name="Zhou Q."/>
            <person name="Hu M."/>
            <person name="Wang Y."/>
            <person name="Chen M."/>
            <person name="Xu Y."/>
            <person name="Jin H."/>
            <person name="Xiao X."/>
            <person name="Hu G."/>
            <person name="Bao F."/>
            <person name="Hu Y."/>
            <person name="Wan P."/>
            <person name="Li L."/>
            <person name="Deng X."/>
            <person name="Kuang T."/>
            <person name="Xiang C."/>
            <person name="Zhu J.K."/>
            <person name="Oliver M.J."/>
            <person name="He Y."/>
        </authorList>
    </citation>
    <scope>NUCLEOTIDE SEQUENCE [LARGE SCALE GENOMIC DNA]</scope>
    <source>
        <strain evidence="3">cv. XS01</strain>
    </source>
</reference>
<feature type="compositionally biased region" description="Low complexity" evidence="1">
    <location>
        <begin position="758"/>
        <end position="767"/>
    </location>
</feature>
<feature type="region of interest" description="Disordered" evidence="1">
    <location>
        <begin position="240"/>
        <end position="263"/>
    </location>
</feature>
<protein>
    <submittedName>
        <fullName evidence="2">Uncharacterized protein</fullName>
    </submittedName>
</protein>
<accession>A0A2Z7A2I9</accession>
<name>A0A2Z7A2I9_9LAMI</name>
<evidence type="ECO:0000313" key="3">
    <source>
        <dbReference type="Proteomes" id="UP000250235"/>
    </source>
</evidence>
<organism evidence="2 3">
    <name type="scientific">Dorcoceras hygrometricum</name>
    <dbReference type="NCBI Taxonomy" id="472368"/>
    <lineage>
        <taxon>Eukaryota</taxon>
        <taxon>Viridiplantae</taxon>
        <taxon>Streptophyta</taxon>
        <taxon>Embryophyta</taxon>
        <taxon>Tracheophyta</taxon>
        <taxon>Spermatophyta</taxon>
        <taxon>Magnoliopsida</taxon>
        <taxon>eudicotyledons</taxon>
        <taxon>Gunneridae</taxon>
        <taxon>Pentapetalae</taxon>
        <taxon>asterids</taxon>
        <taxon>lamiids</taxon>
        <taxon>Lamiales</taxon>
        <taxon>Gesneriaceae</taxon>
        <taxon>Didymocarpoideae</taxon>
        <taxon>Trichosporeae</taxon>
        <taxon>Loxocarpinae</taxon>
        <taxon>Dorcoceras</taxon>
    </lineage>
</organism>
<gene>
    <name evidence="2" type="ORF">F511_29703</name>
</gene>
<evidence type="ECO:0000256" key="1">
    <source>
        <dbReference type="SAM" id="MobiDB-lite"/>
    </source>
</evidence>